<feature type="transmembrane region" description="Helical" evidence="9">
    <location>
        <begin position="168"/>
        <end position="190"/>
    </location>
</feature>
<dbReference type="CDD" id="cd17321">
    <property type="entry name" value="MFS_MMR_MDR_like"/>
    <property type="match status" value="1"/>
</dbReference>
<comment type="caution">
    <text evidence="11">The sequence shown here is derived from an EMBL/GenBank/DDBJ whole genome shotgun (WGS) entry which is preliminary data.</text>
</comment>
<feature type="domain" description="Major facilitator superfamily (MFS) profile" evidence="10">
    <location>
        <begin position="15"/>
        <end position="470"/>
    </location>
</feature>
<keyword evidence="2" id="KW-0813">Transport</keyword>
<keyword evidence="12" id="KW-1185">Reference proteome</keyword>
<dbReference type="RefSeq" id="WP_345636234.1">
    <property type="nucleotide sequence ID" value="NZ_BAABJR010000019.1"/>
</dbReference>
<evidence type="ECO:0000256" key="1">
    <source>
        <dbReference type="ARBA" id="ARBA00004651"/>
    </source>
</evidence>
<gene>
    <name evidence="11" type="ORF">GCM10023323_62220</name>
</gene>
<evidence type="ECO:0000256" key="6">
    <source>
        <dbReference type="ARBA" id="ARBA00023136"/>
    </source>
</evidence>
<dbReference type="Pfam" id="PF07690">
    <property type="entry name" value="MFS_1"/>
    <property type="match status" value="1"/>
</dbReference>
<feature type="transmembrane region" description="Helical" evidence="9">
    <location>
        <begin position="307"/>
        <end position="326"/>
    </location>
</feature>
<dbReference type="EMBL" id="BAABJR010000019">
    <property type="protein sequence ID" value="GAA5214979.1"/>
    <property type="molecule type" value="Genomic_DNA"/>
</dbReference>
<evidence type="ECO:0000256" key="8">
    <source>
        <dbReference type="SAM" id="MobiDB-lite"/>
    </source>
</evidence>
<dbReference type="InterPro" id="IPR011701">
    <property type="entry name" value="MFS"/>
</dbReference>
<keyword evidence="7" id="KW-0046">Antibiotic resistance</keyword>
<dbReference type="PANTHER" id="PTHR42718">
    <property type="entry name" value="MAJOR FACILITATOR SUPERFAMILY MULTIDRUG TRANSPORTER MFSC"/>
    <property type="match status" value="1"/>
</dbReference>
<feature type="transmembrane region" description="Helical" evidence="9">
    <location>
        <begin position="398"/>
        <end position="424"/>
    </location>
</feature>
<dbReference type="PANTHER" id="PTHR42718:SF46">
    <property type="entry name" value="BLR6921 PROTEIN"/>
    <property type="match status" value="1"/>
</dbReference>
<feature type="transmembrane region" description="Helical" evidence="9">
    <location>
        <begin position="81"/>
        <end position="100"/>
    </location>
</feature>
<dbReference type="InterPro" id="IPR036259">
    <property type="entry name" value="MFS_trans_sf"/>
</dbReference>
<feature type="transmembrane region" description="Helical" evidence="9">
    <location>
        <begin position="444"/>
        <end position="466"/>
    </location>
</feature>
<evidence type="ECO:0000256" key="4">
    <source>
        <dbReference type="ARBA" id="ARBA00022692"/>
    </source>
</evidence>
<evidence type="ECO:0000313" key="11">
    <source>
        <dbReference type="EMBL" id="GAA5214979.1"/>
    </source>
</evidence>
<feature type="transmembrane region" description="Helical" evidence="9">
    <location>
        <begin position="365"/>
        <end position="386"/>
    </location>
</feature>
<dbReference type="SUPFAM" id="SSF103473">
    <property type="entry name" value="MFS general substrate transporter"/>
    <property type="match status" value="1"/>
</dbReference>
<dbReference type="Proteomes" id="UP001499878">
    <property type="component" value="Unassembled WGS sequence"/>
</dbReference>
<keyword evidence="6 9" id="KW-0472">Membrane</keyword>
<keyword evidence="3" id="KW-1003">Cell membrane</keyword>
<accession>A0ABP9TDA3</accession>
<dbReference type="Gene3D" id="1.20.1720.10">
    <property type="entry name" value="Multidrug resistance protein D"/>
    <property type="match status" value="1"/>
</dbReference>
<feature type="transmembrane region" description="Helical" evidence="9">
    <location>
        <begin position="234"/>
        <end position="254"/>
    </location>
</feature>
<keyword evidence="4 9" id="KW-0812">Transmembrane</keyword>
<comment type="subcellular location">
    <subcellularLocation>
        <location evidence="1">Cell membrane</location>
        <topology evidence="1">Multi-pass membrane protein</topology>
    </subcellularLocation>
</comment>
<feature type="transmembrane region" description="Helical" evidence="9">
    <location>
        <begin position="333"/>
        <end position="353"/>
    </location>
</feature>
<feature type="transmembrane region" description="Helical" evidence="9">
    <location>
        <begin position="49"/>
        <end position="69"/>
    </location>
</feature>
<feature type="region of interest" description="Disordered" evidence="8">
    <location>
        <begin position="472"/>
        <end position="514"/>
    </location>
</feature>
<name>A0ABP9TDA3_9ACTN</name>
<sequence>MSLPAQPSSGNRWLAFAVLCTMQLMVVVDISIVTVSLRSIQSDLGFAEARLAWITNAYTIGFGGLLLLSGRLGDLIGRKRMFVTGLALFTVASALCGASQNQEMLIAMRFLQGAGAAMAYAVIMGIIFTIFSNPAELGKAMGISGFGQAAGASIGILAGGLLTDGVNWHWVFYINVPIGLIALVIAIRSVPSDRGLGLDKGADFVGAALVTGGMMLAVYTIATVAENGWASAHTIGFGLGSLVLLAGFVARAATAAQPLVPLGIFRSRNLSGANAVHFLMVGGTMSFNILIALYMQEVAGYSPAETGFAYLPLAVAAGACSVALSARFNMRFGLRNVIVGSLAMVVVGLLLALRAPTDPHYVLDILPTAVLLGAGSGLAMPAVIMMSMQVRSPSEAGLASGLAGSAGTIGDSLGIAALTAIAAAHTQSALADGAGGKPALADGFQLSFGIAAALVAAAILVALAVLREVPMGPPPGAGGPEGPDGEGRPGAAGATAAQETPGVPPAANPEGALS</sequence>
<organism evidence="11 12">
    <name type="scientific">Streptomyces thinghirensis</name>
    <dbReference type="NCBI Taxonomy" id="551547"/>
    <lineage>
        <taxon>Bacteria</taxon>
        <taxon>Bacillati</taxon>
        <taxon>Actinomycetota</taxon>
        <taxon>Actinomycetes</taxon>
        <taxon>Kitasatosporales</taxon>
        <taxon>Streptomycetaceae</taxon>
        <taxon>Streptomyces</taxon>
    </lineage>
</organism>
<evidence type="ECO:0000256" key="9">
    <source>
        <dbReference type="SAM" id="Phobius"/>
    </source>
</evidence>
<dbReference type="PROSITE" id="PS50850">
    <property type="entry name" value="MFS"/>
    <property type="match status" value="1"/>
</dbReference>
<evidence type="ECO:0000256" key="5">
    <source>
        <dbReference type="ARBA" id="ARBA00022989"/>
    </source>
</evidence>
<feature type="transmembrane region" description="Helical" evidence="9">
    <location>
        <begin position="202"/>
        <end position="222"/>
    </location>
</feature>
<evidence type="ECO:0000259" key="10">
    <source>
        <dbReference type="PROSITE" id="PS50850"/>
    </source>
</evidence>
<feature type="transmembrane region" description="Helical" evidence="9">
    <location>
        <begin position="106"/>
        <end position="131"/>
    </location>
</feature>
<evidence type="ECO:0000256" key="3">
    <source>
        <dbReference type="ARBA" id="ARBA00022475"/>
    </source>
</evidence>
<keyword evidence="5 9" id="KW-1133">Transmembrane helix</keyword>
<evidence type="ECO:0000256" key="7">
    <source>
        <dbReference type="ARBA" id="ARBA00023251"/>
    </source>
</evidence>
<dbReference type="InterPro" id="IPR020846">
    <property type="entry name" value="MFS_dom"/>
</dbReference>
<protein>
    <submittedName>
        <fullName evidence="11">MFS transporter</fullName>
    </submittedName>
</protein>
<evidence type="ECO:0000313" key="12">
    <source>
        <dbReference type="Proteomes" id="UP001499878"/>
    </source>
</evidence>
<dbReference type="Gene3D" id="1.20.1250.20">
    <property type="entry name" value="MFS general substrate transporter like domains"/>
    <property type="match status" value="1"/>
</dbReference>
<feature type="transmembrane region" description="Helical" evidence="9">
    <location>
        <begin position="12"/>
        <end position="37"/>
    </location>
</feature>
<proteinExistence type="predicted"/>
<feature type="transmembrane region" description="Helical" evidence="9">
    <location>
        <begin position="275"/>
        <end position="295"/>
    </location>
</feature>
<feature type="transmembrane region" description="Helical" evidence="9">
    <location>
        <begin position="143"/>
        <end position="162"/>
    </location>
</feature>
<reference evidence="12" key="1">
    <citation type="journal article" date="2019" name="Int. J. Syst. Evol. Microbiol.">
        <title>The Global Catalogue of Microorganisms (GCM) 10K type strain sequencing project: providing services to taxonomists for standard genome sequencing and annotation.</title>
        <authorList>
            <consortium name="The Broad Institute Genomics Platform"/>
            <consortium name="The Broad Institute Genome Sequencing Center for Infectious Disease"/>
            <person name="Wu L."/>
            <person name="Ma J."/>
        </authorList>
    </citation>
    <scope>NUCLEOTIDE SEQUENCE [LARGE SCALE GENOMIC DNA]</scope>
    <source>
        <strain evidence="12">JCM 18306</strain>
    </source>
</reference>
<evidence type="ECO:0000256" key="2">
    <source>
        <dbReference type="ARBA" id="ARBA00022448"/>
    </source>
</evidence>